<organism evidence="1 2">
    <name type="scientific">Cognatiluteimonas sedimenti</name>
    <dbReference type="NCBI Taxonomy" id="2927791"/>
    <lineage>
        <taxon>Bacteria</taxon>
        <taxon>Pseudomonadati</taxon>
        <taxon>Pseudomonadota</taxon>
        <taxon>Gammaproteobacteria</taxon>
        <taxon>Lysobacterales</taxon>
        <taxon>Lysobacteraceae</taxon>
        <taxon>Cognatiluteimonas</taxon>
    </lineage>
</organism>
<dbReference type="Proteomes" id="UP001165423">
    <property type="component" value="Unassembled WGS sequence"/>
</dbReference>
<reference evidence="1 2" key="1">
    <citation type="submission" date="2022-03" db="EMBL/GenBank/DDBJ databases">
        <title>Luteimonas soily sp. nov., a novel bacterium isolated from the soil.</title>
        <authorList>
            <person name="Zhang X."/>
        </authorList>
    </citation>
    <scope>NUCLEOTIDE SEQUENCE [LARGE SCALE GENOMIC DNA]</scope>
    <source>
        <strain evidence="1 2">50</strain>
    </source>
</reference>
<name>A0ABT0A740_9GAMM</name>
<comment type="caution">
    <text evidence="1">The sequence shown here is derived from an EMBL/GenBank/DDBJ whole genome shotgun (WGS) entry which is preliminary data.</text>
</comment>
<keyword evidence="2" id="KW-1185">Reference proteome</keyword>
<protein>
    <submittedName>
        <fullName evidence="1">Uncharacterized protein</fullName>
    </submittedName>
</protein>
<dbReference type="RefSeq" id="WP_243322619.1">
    <property type="nucleotide sequence ID" value="NZ_JALGCL010000005.1"/>
</dbReference>
<evidence type="ECO:0000313" key="1">
    <source>
        <dbReference type="EMBL" id="MCJ0826782.1"/>
    </source>
</evidence>
<proteinExistence type="predicted"/>
<gene>
    <name evidence="1" type="ORF">MQC88_12600</name>
</gene>
<sequence length="68" mass="7302">MVRFAVRLPITGVINGPPVQLVVDCAGAALLLNGKLLMLNAYLVEDEPQPAWRAHAASSPTWLNAPRP</sequence>
<evidence type="ECO:0000313" key="2">
    <source>
        <dbReference type="Proteomes" id="UP001165423"/>
    </source>
</evidence>
<accession>A0ABT0A740</accession>
<dbReference type="EMBL" id="JALGCL010000005">
    <property type="protein sequence ID" value="MCJ0826782.1"/>
    <property type="molecule type" value="Genomic_DNA"/>
</dbReference>